<protein>
    <submittedName>
        <fullName evidence="2">Uncharacterized protein</fullName>
    </submittedName>
</protein>
<dbReference type="AlphaFoldDB" id="A0AAW2EZR5"/>
<evidence type="ECO:0000256" key="1">
    <source>
        <dbReference type="SAM" id="MobiDB-lite"/>
    </source>
</evidence>
<name>A0AAW2EZR5_9HYME</name>
<feature type="compositionally biased region" description="Basic and acidic residues" evidence="1">
    <location>
        <begin position="11"/>
        <end position="25"/>
    </location>
</feature>
<evidence type="ECO:0000313" key="3">
    <source>
        <dbReference type="Proteomes" id="UP001430953"/>
    </source>
</evidence>
<dbReference type="Proteomes" id="UP001430953">
    <property type="component" value="Unassembled WGS sequence"/>
</dbReference>
<accession>A0AAW2EZR5</accession>
<proteinExistence type="predicted"/>
<feature type="region of interest" description="Disordered" evidence="1">
    <location>
        <begin position="1"/>
        <end position="25"/>
    </location>
</feature>
<reference evidence="2 3" key="1">
    <citation type="submission" date="2023-03" db="EMBL/GenBank/DDBJ databases">
        <title>High recombination rates correlate with genetic variation in Cardiocondyla obscurior ants.</title>
        <authorList>
            <person name="Errbii M."/>
        </authorList>
    </citation>
    <scope>NUCLEOTIDE SEQUENCE [LARGE SCALE GENOMIC DNA]</scope>
    <source>
        <strain evidence="2">Alpha-2009</strain>
        <tissue evidence="2">Whole body</tissue>
    </source>
</reference>
<evidence type="ECO:0000313" key="2">
    <source>
        <dbReference type="EMBL" id="KAL0107112.1"/>
    </source>
</evidence>
<organism evidence="2 3">
    <name type="scientific">Cardiocondyla obscurior</name>
    <dbReference type="NCBI Taxonomy" id="286306"/>
    <lineage>
        <taxon>Eukaryota</taxon>
        <taxon>Metazoa</taxon>
        <taxon>Ecdysozoa</taxon>
        <taxon>Arthropoda</taxon>
        <taxon>Hexapoda</taxon>
        <taxon>Insecta</taxon>
        <taxon>Pterygota</taxon>
        <taxon>Neoptera</taxon>
        <taxon>Endopterygota</taxon>
        <taxon>Hymenoptera</taxon>
        <taxon>Apocrita</taxon>
        <taxon>Aculeata</taxon>
        <taxon>Formicoidea</taxon>
        <taxon>Formicidae</taxon>
        <taxon>Myrmicinae</taxon>
        <taxon>Cardiocondyla</taxon>
    </lineage>
</organism>
<gene>
    <name evidence="2" type="ORF">PUN28_015565</name>
</gene>
<sequence>MDNVRNTGRPKGKEYVGERGDEVSKTHPVVQQPLGREAFNVRWAVLQSRVVPAACCTHHFATRKGLLRFSFLVRNSSRTGSTLDEGSIPEARL</sequence>
<keyword evidence="3" id="KW-1185">Reference proteome</keyword>
<comment type="caution">
    <text evidence="2">The sequence shown here is derived from an EMBL/GenBank/DDBJ whole genome shotgun (WGS) entry which is preliminary data.</text>
</comment>
<dbReference type="EMBL" id="JADYXP020000017">
    <property type="protein sequence ID" value="KAL0107112.1"/>
    <property type="molecule type" value="Genomic_DNA"/>
</dbReference>